<protein>
    <submittedName>
        <fullName evidence="3">DUF2062 domain-containing protein</fullName>
    </submittedName>
</protein>
<dbReference type="AlphaFoldDB" id="A0A399SGF1"/>
<proteinExistence type="predicted"/>
<feature type="transmembrane region" description="Helical" evidence="1">
    <location>
        <begin position="6"/>
        <end position="28"/>
    </location>
</feature>
<feature type="transmembrane region" description="Helical" evidence="1">
    <location>
        <begin position="40"/>
        <end position="62"/>
    </location>
</feature>
<feature type="domain" description="DUF2062" evidence="2">
    <location>
        <begin position="2"/>
        <end position="128"/>
    </location>
</feature>
<dbReference type="Proteomes" id="UP000266005">
    <property type="component" value="Unassembled WGS sequence"/>
</dbReference>
<comment type="caution">
    <text evidence="3">The sequence shown here is derived from an EMBL/GenBank/DDBJ whole genome shotgun (WGS) entry which is preliminary data.</text>
</comment>
<accession>A0A399SGF1</accession>
<keyword evidence="1" id="KW-0812">Transmembrane</keyword>
<dbReference type="OrthoDB" id="978759at2"/>
<dbReference type="InterPro" id="IPR018639">
    <property type="entry name" value="DUF2062"/>
</dbReference>
<keyword evidence="1" id="KW-0472">Membrane</keyword>
<gene>
    <name evidence="3" type="ORF">D1627_06780</name>
</gene>
<dbReference type="PANTHER" id="PTHR35102:SF1">
    <property type="entry name" value="E3 UBIQUITIN-PROTEIN LIGASE"/>
    <property type="match status" value="1"/>
</dbReference>
<evidence type="ECO:0000313" key="3">
    <source>
        <dbReference type="EMBL" id="RIJ42094.1"/>
    </source>
</evidence>
<keyword evidence="1" id="KW-1133">Transmembrane helix</keyword>
<organism evidence="3 4">
    <name type="scientific">Pontibacter oryzae</name>
    <dbReference type="NCBI Taxonomy" id="2304593"/>
    <lineage>
        <taxon>Bacteria</taxon>
        <taxon>Pseudomonadati</taxon>
        <taxon>Bacteroidota</taxon>
        <taxon>Cytophagia</taxon>
        <taxon>Cytophagales</taxon>
        <taxon>Hymenobacteraceae</taxon>
        <taxon>Pontibacter</taxon>
    </lineage>
</organism>
<evidence type="ECO:0000259" key="2">
    <source>
        <dbReference type="Pfam" id="PF09835"/>
    </source>
</evidence>
<sequence length="146" mass="15680">MTPQNLSATVAVGSVIGTIPAIGVTTLLSTAVAARFRLNIAATVLVSYLVQPLQILLAIPFIRLGINLFGMEELRLSLGEMQVMFQTDWLDALSKLWLANLAGIATWAALATPIGATLYFILVPVFRKVLPRPVTGSLDSDFTPQV</sequence>
<evidence type="ECO:0000256" key="1">
    <source>
        <dbReference type="SAM" id="Phobius"/>
    </source>
</evidence>
<dbReference type="EMBL" id="QWGE01000002">
    <property type="protein sequence ID" value="RIJ42094.1"/>
    <property type="molecule type" value="Genomic_DNA"/>
</dbReference>
<evidence type="ECO:0000313" key="4">
    <source>
        <dbReference type="Proteomes" id="UP000266005"/>
    </source>
</evidence>
<name>A0A399SGF1_9BACT</name>
<feature type="transmembrane region" description="Helical" evidence="1">
    <location>
        <begin position="97"/>
        <end position="122"/>
    </location>
</feature>
<dbReference type="PANTHER" id="PTHR35102">
    <property type="entry name" value="E3 UBIQUITIN-PROTEIN LIGASE"/>
    <property type="match status" value="1"/>
</dbReference>
<dbReference type="Pfam" id="PF09835">
    <property type="entry name" value="DUF2062"/>
    <property type="match status" value="1"/>
</dbReference>
<keyword evidence="4" id="KW-1185">Reference proteome</keyword>
<reference evidence="4" key="1">
    <citation type="submission" date="2018-08" db="EMBL/GenBank/DDBJ databases">
        <title>Mucilaginibacter sp. MYSH2.</title>
        <authorList>
            <person name="Seo T."/>
        </authorList>
    </citation>
    <scope>NUCLEOTIDE SEQUENCE [LARGE SCALE GENOMIC DNA]</scope>
    <source>
        <strain evidence="4">KIRAN</strain>
    </source>
</reference>